<dbReference type="Pfam" id="PF02219">
    <property type="entry name" value="MTHFR"/>
    <property type="match status" value="1"/>
</dbReference>
<reference evidence="7 8" key="1">
    <citation type="journal article" date="2024" name="Science">
        <title>Giant polyketide synthase enzymes in the biosynthesis of giant marine polyether toxins.</title>
        <authorList>
            <person name="Fallon T.R."/>
            <person name="Shende V.V."/>
            <person name="Wierzbicki I.H."/>
            <person name="Pendleton A.L."/>
            <person name="Watervoot N.F."/>
            <person name="Auber R.P."/>
            <person name="Gonzalez D.J."/>
            <person name="Wisecaver J.H."/>
            <person name="Moore B.S."/>
        </authorList>
    </citation>
    <scope>NUCLEOTIDE SEQUENCE [LARGE SCALE GENOMIC DNA]</scope>
    <source>
        <strain evidence="7 8">12B1</strain>
    </source>
</reference>
<keyword evidence="8" id="KW-1185">Reference proteome</keyword>
<dbReference type="GO" id="GO:0004489">
    <property type="term" value="F:methylenetetrahydrofolate reductase [NAD(P)H] activity"/>
    <property type="evidence" value="ECO:0007669"/>
    <property type="project" value="InterPro"/>
</dbReference>
<keyword evidence="6" id="KW-0560">Oxidoreductase</keyword>
<dbReference type="GO" id="GO:0005829">
    <property type="term" value="C:cytosol"/>
    <property type="evidence" value="ECO:0007669"/>
    <property type="project" value="TreeGrafter"/>
</dbReference>
<dbReference type="InterPro" id="IPR003171">
    <property type="entry name" value="Mehydrof_redctse-like"/>
</dbReference>
<dbReference type="Proteomes" id="UP001515480">
    <property type="component" value="Unassembled WGS sequence"/>
</dbReference>
<protein>
    <recommendedName>
        <fullName evidence="9">Methylenetetrahydrofolate reductase (NAD(P)H)</fullName>
    </recommendedName>
</protein>
<comment type="similarity">
    <text evidence="3">Belongs to the methylenetetrahydrofolate reductase family.</text>
</comment>
<proteinExistence type="inferred from homology"/>
<accession>A0AB34J9B5</accession>
<comment type="caution">
    <text evidence="7">The sequence shown here is derived from an EMBL/GenBank/DDBJ whole genome shotgun (WGS) entry which is preliminary data.</text>
</comment>
<dbReference type="PANTHER" id="PTHR45754:SF3">
    <property type="entry name" value="METHYLENETETRAHYDROFOLATE REDUCTASE (NADPH)"/>
    <property type="match status" value="1"/>
</dbReference>
<keyword evidence="5" id="KW-0274">FAD</keyword>
<evidence type="ECO:0000256" key="1">
    <source>
        <dbReference type="ARBA" id="ARBA00001974"/>
    </source>
</evidence>
<dbReference type="EMBL" id="JBGBPQ010000012">
    <property type="protein sequence ID" value="KAL1515146.1"/>
    <property type="molecule type" value="Genomic_DNA"/>
</dbReference>
<name>A0AB34J9B5_PRYPA</name>
<keyword evidence="4" id="KW-0285">Flavoprotein</keyword>
<evidence type="ECO:0000256" key="6">
    <source>
        <dbReference type="ARBA" id="ARBA00023002"/>
    </source>
</evidence>
<sequence length="279" mass="29102">MACCSLEIFAPRSAAGVEELLRGRLPEFAKRGPRFVGVSGAASSGTLRLAAELRNSFAIAAQLHLPRAGASEAELGAAIDAAMRVGVRDVLLLGGAPGTLHSAGGGDFASAAAAVKFVKAKYGELLRVAVCGFPRGTSGEAGDYLADLKELQKQVEAGAETVICLPVFETRAFTDFVADVAKMSLRCVVLPGLLPIREPAEFQRICRSLHLTPPAWLLARLADAAAAPSCGDALFVSLVRELKAAGHSWPHVYTLNAASTLSLLDAAGYTPLAHRAATR</sequence>
<evidence type="ECO:0000256" key="3">
    <source>
        <dbReference type="ARBA" id="ARBA00006743"/>
    </source>
</evidence>
<dbReference type="AlphaFoldDB" id="A0AB34J9B5"/>
<dbReference type="SUPFAM" id="SSF51730">
    <property type="entry name" value="FAD-linked oxidoreductase"/>
    <property type="match status" value="1"/>
</dbReference>
<evidence type="ECO:0000256" key="4">
    <source>
        <dbReference type="ARBA" id="ARBA00022630"/>
    </source>
</evidence>
<dbReference type="InterPro" id="IPR029041">
    <property type="entry name" value="FAD-linked_oxidoreductase-like"/>
</dbReference>
<dbReference type="GO" id="GO:0009086">
    <property type="term" value="P:methionine biosynthetic process"/>
    <property type="evidence" value="ECO:0007669"/>
    <property type="project" value="TreeGrafter"/>
</dbReference>
<organism evidence="7 8">
    <name type="scientific">Prymnesium parvum</name>
    <name type="common">Toxic golden alga</name>
    <dbReference type="NCBI Taxonomy" id="97485"/>
    <lineage>
        <taxon>Eukaryota</taxon>
        <taxon>Haptista</taxon>
        <taxon>Haptophyta</taxon>
        <taxon>Prymnesiophyceae</taxon>
        <taxon>Prymnesiales</taxon>
        <taxon>Prymnesiaceae</taxon>
        <taxon>Prymnesium</taxon>
    </lineage>
</organism>
<gene>
    <name evidence="7" type="ORF">AB1Y20_004207</name>
</gene>
<dbReference type="GO" id="GO:0071949">
    <property type="term" value="F:FAD binding"/>
    <property type="evidence" value="ECO:0007669"/>
    <property type="project" value="TreeGrafter"/>
</dbReference>
<comment type="cofactor">
    <cofactor evidence="1">
        <name>FAD</name>
        <dbReference type="ChEBI" id="CHEBI:57692"/>
    </cofactor>
</comment>
<dbReference type="GO" id="GO:0035999">
    <property type="term" value="P:tetrahydrofolate interconversion"/>
    <property type="evidence" value="ECO:0007669"/>
    <property type="project" value="TreeGrafter"/>
</dbReference>
<evidence type="ECO:0000313" key="8">
    <source>
        <dbReference type="Proteomes" id="UP001515480"/>
    </source>
</evidence>
<dbReference type="Gene3D" id="3.20.20.220">
    <property type="match status" value="1"/>
</dbReference>
<evidence type="ECO:0008006" key="9">
    <source>
        <dbReference type="Google" id="ProtNLM"/>
    </source>
</evidence>
<evidence type="ECO:0000256" key="5">
    <source>
        <dbReference type="ARBA" id="ARBA00022827"/>
    </source>
</evidence>
<evidence type="ECO:0000256" key="2">
    <source>
        <dbReference type="ARBA" id="ARBA00004777"/>
    </source>
</evidence>
<comment type="pathway">
    <text evidence="2">One-carbon metabolism; tetrahydrofolate interconversion.</text>
</comment>
<dbReference type="PANTHER" id="PTHR45754">
    <property type="entry name" value="METHYLENETETRAHYDROFOLATE REDUCTASE"/>
    <property type="match status" value="1"/>
</dbReference>
<evidence type="ECO:0000313" key="7">
    <source>
        <dbReference type="EMBL" id="KAL1515146.1"/>
    </source>
</evidence>